<proteinExistence type="predicted"/>
<evidence type="ECO:0000313" key="2">
    <source>
        <dbReference type="EMBL" id="KUI66415.1"/>
    </source>
</evidence>
<feature type="region of interest" description="Disordered" evidence="1">
    <location>
        <begin position="307"/>
        <end position="330"/>
    </location>
</feature>
<evidence type="ECO:0000313" key="3">
    <source>
        <dbReference type="Proteomes" id="UP000078559"/>
    </source>
</evidence>
<organism evidence="2 3">
    <name type="scientific">Cytospora mali</name>
    <name type="common">Apple Valsa canker fungus</name>
    <name type="synonym">Valsa mali</name>
    <dbReference type="NCBI Taxonomy" id="578113"/>
    <lineage>
        <taxon>Eukaryota</taxon>
        <taxon>Fungi</taxon>
        <taxon>Dikarya</taxon>
        <taxon>Ascomycota</taxon>
        <taxon>Pezizomycotina</taxon>
        <taxon>Sordariomycetes</taxon>
        <taxon>Sordariomycetidae</taxon>
        <taxon>Diaporthales</taxon>
        <taxon>Cytosporaceae</taxon>
        <taxon>Cytospora</taxon>
    </lineage>
</organism>
<feature type="compositionally biased region" description="Polar residues" evidence="1">
    <location>
        <begin position="318"/>
        <end position="328"/>
    </location>
</feature>
<sequence length="395" mass="42757">MRSHVSARPLRLRLPLDFGSGLDSPLQSRGPGQTIASTQILDPTTEQLIPPGAGAGDSCVPQDDVLAITEAVYLFAESAIGFHQVINDLSHCEDFEDIDVTHICNIIVNGYTLCQNSPDLPDCEHLAFLLFSKEVGEWLGTPIENVTQVVDELRQLPESEELCRDDEGEGLAKCAVITGAVLTCDLSPATESCDELSDALECRGLQIPRPVGLEIRSNNDGPRPGVDYSPPGTSSDEPEPVESSHTQALAQLVRRGSLDLCDDPQTEEELKKCIALAISISKCLVNWEEPRCQEVVDLLDEHGVQVPGLNDDGEDSSESNPLFSLDGSSNDDVDPDLLLEDIADILDSDPPSIPPACVDLCEQDSTIARRRILCYVCIKVANMYNEHPPAPPPVS</sequence>
<dbReference type="SMR" id="A0A194VRH6"/>
<dbReference type="Proteomes" id="UP000078559">
    <property type="component" value="Chromosome 2"/>
</dbReference>
<feature type="region of interest" description="Disordered" evidence="1">
    <location>
        <begin position="213"/>
        <end position="245"/>
    </location>
</feature>
<gene>
    <name evidence="2" type="ORF">VM1G_01535</name>
</gene>
<dbReference type="AlphaFoldDB" id="A0A194VRH6"/>
<dbReference type="EMBL" id="CM003099">
    <property type="protein sequence ID" value="KUI66415.1"/>
    <property type="molecule type" value="Genomic_DNA"/>
</dbReference>
<protein>
    <submittedName>
        <fullName evidence="2">Uncharacterized protein</fullName>
    </submittedName>
</protein>
<evidence type="ECO:0000256" key="1">
    <source>
        <dbReference type="SAM" id="MobiDB-lite"/>
    </source>
</evidence>
<name>A0A194VRH6_CYTMA</name>
<accession>A0A194VRH6</accession>
<reference evidence="2" key="1">
    <citation type="submission" date="2014-12" db="EMBL/GenBank/DDBJ databases">
        <title>Genome Sequence of Valsa Canker Pathogens Uncovers a Specific Adaption of Colonization on Woody Bark.</title>
        <authorList>
            <person name="Yin Z."/>
            <person name="Liu H."/>
            <person name="Gao X."/>
            <person name="Li Z."/>
            <person name="Song N."/>
            <person name="Ke X."/>
            <person name="Dai Q."/>
            <person name="Wu Y."/>
            <person name="Sun Y."/>
            <person name="Xu J.-R."/>
            <person name="Kang Z.K."/>
            <person name="Wang L."/>
            <person name="Huang L."/>
        </authorList>
    </citation>
    <scope>NUCLEOTIDE SEQUENCE [LARGE SCALE GENOMIC DNA]</scope>
    <source>
        <strain evidence="2">03-8</strain>
    </source>
</reference>
<keyword evidence="3" id="KW-1185">Reference proteome</keyword>